<dbReference type="Proteomes" id="UP001321760">
    <property type="component" value="Unassembled WGS sequence"/>
</dbReference>
<gene>
    <name evidence="1" type="ORF">QBC34DRAFT_311568</name>
</gene>
<dbReference type="InterPro" id="IPR051057">
    <property type="entry name" value="PI-PLC_domain"/>
</dbReference>
<keyword evidence="2" id="KW-1185">Reference proteome</keyword>
<accession>A0AAV9G3T1</accession>
<dbReference type="SUPFAM" id="SSF51695">
    <property type="entry name" value="PLC-like phosphodiesterases"/>
    <property type="match status" value="1"/>
</dbReference>
<proteinExistence type="predicted"/>
<sequence length="448" mass="49904">MSTFAFGDVKALQARQNKQVYVDRLGSTWGDSGGEVTYAIAGTDKRFEVQARAASVGGHPMREIFSFENLETTGTPRGAKLEFAKRGYRQYNMILTGSEAYGRYYDGFNPPVAWMSAILDVIGERKLRHVSMIGSHDAGMSVRTGGTVFGQAANCLTQGFGVYDQLIFGARFFDIRPVIGNGGRLVTGHYSTGLKQGCNGQFIDDIVRQINRFTAEHPELVILHLSHALNTEDDYRSMNSQEWDRVFDAFEGLTHRCGGISGDLTSKTMNSFIGNGRACVLVIANQPNVRPAQGIYNIREQFEWAGEGHWSDTDRAEVMAESQTRHLRENRKIMQGTSGDKFYVMQWVLTLQGIDNVPDDENPASIAIETIATRLAYDSLFWKGWNAMRPDSYPTVMLLDFIGVMQQFDRSELIQRPRSELIALAMAVNLAIASQNPWVGGGTIYKRG</sequence>
<comment type="caution">
    <text evidence="1">The sequence shown here is derived from an EMBL/GenBank/DDBJ whole genome shotgun (WGS) entry which is preliminary data.</text>
</comment>
<dbReference type="GO" id="GO:0006629">
    <property type="term" value="P:lipid metabolic process"/>
    <property type="evidence" value="ECO:0007669"/>
    <property type="project" value="InterPro"/>
</dbReference>
<dbReference type="InterPro" id="IPR017946">
    <property type="entry name" value="PLC-like_Pdiesterase_TIM-brl"/>
</dbReference>
<dbReference type="PANTHER" id="PTHR13593:SF143">
    <property type="entry name" value="PHOSPHATIDYLINOSITOL-SPECIFIC PHOSPHOLIPASE C X DOMAIN-CONTAINING PROTEIN"/>
    <property type="match status" value="1"/>
</dbReference>
<dbReference type="EMBL" id="MU865998">
    <property type="protein sequence ID" value="KAK4443148.1"/>
    <property type="molecule type" value="Genomic_DNA"/>
</dbReference>
<evidence type="ECO:0000313" key="2">
    <source>
        <dbReference type="Proteomes" id="UP001321760"/>
    </source>
</evidence>
<organism evidence="1 2">
    <name type="scientific">Podospora aff. communis PSN243</name>
    <dbReference type="NCBI Taxonomy" id="3040156"/>
    <lineage>
        <taxon>Eukaryota</taxon>
        <taxon>Fungi</taxon>
        <taxon>Dikarya</taxon>
        <taxon>Ascomycota</taxon>
        <taxon>Pezizomycotina</taxon>
        <taxon>Sordariomycetes</taxon>
        <taxon>Sordariomycetidae</taxon>
        <taxon>Sordariales</taxon>
        <taxon>Podosporaceae</taxon>
        <taxon>Podospora</taxon>
    </lineage>
</organism>
<evidence type="ECO:0000313" key="1">
    <source>
        <dbReference type="EMBL" id="KAK4443148.1"/>
    </source>
</evidence>
<dbReference type="AlphaFoldDB" id="A0AAV9G3T1"/>
<dbReference type="Gene3D" id="3.20.20.190">
    <property type="entry name" value="Phosphatidylinositol (PI) phosphodiesterase"/>
    <property type="match status" value="1"/>
</dbReference>
<dbReference type="GO" id="GO:0008081">
    <property type="term" value="F:phosphoric diester hydrolase activity"/>
    <property type="evidence" value="ECO:0007669"/>
    <property type="project" value="InterPro"/>
</dbReference>
<name>A0AAV9G3T1_9PEZI</name>
<reference evidence="1" key="2">
    <citation type="submission" date="2023-05" db="EMBL/GenBank/DDBJ databases">
        <authorList>
            <consortium name="Lawrence Berkeley National Laboratory"/>
            <person name="Steindorff A."/>
            <person name="Hensen N."/>
            <person name="Bonometti L."/>
            <person name="Westerberg I."/>
            <person name="Brannstrom I.O."/>
            <person name="Guillou S."/>
            <person name="Cros-Aarteil S."/>
            <person name="Calhoun S."/>
            <person name="Haridas S."/>
            <person name="Kuo A."/>
            <person name="Mondo S."/>
            <person name="Pangilinan J."/>
            <person name="Riley R."/>
            <person name="Labutti K."/>
            <person name="Andreopoulos B."/>
            <person name="Lipzen A."/>
            <person name="Chen C."/>
            <person name="Yanf M."/>
            <person name="Daum C."/>
            <person name="Ng V."/>
            <person name="Clum A."/>
            <person name="Ohm R."/>
            <person name="Martin F."/>
            <person name="Silar P."/>
            <person name="Natvig D."/>
            <person name="Lalanne C."/>
            <person name="Gautier V."/>
            <person name="Ament-Velasquez S.L."/>
            <person name="Kruys A."/>
            <person name="Hutchinson M.I."/>
            <person name="Powell A.J."/>
            <person name="Barry K."/>
            <person name="Miller A.N."/>
            <person name="Grigoriev I.V."/>
            <person name="Debuchy R."/>
            <person name="Gladieux P."/>
            <person name="Thoren M.H."/>
            <person name="Johannesson H."/>
        </authorList>
    </citation>
    <scope>NUCLEOTIDE SEQUENCE</scope>
    <source>
        <strain evidence="1">PSN243</strain>
    </source>
</reference>
<reference evidence="1" key="1">
    <citation type="journal article" date="2023" name="Mol. Phylogenet. Evol.">
        <title>Genome-scale phylogeny and comparative genomics of the fungal order Sordariales.</title>
        <authorList>
            <person name="Hensen N."/>
            <person name="Bonometti L."/>
            <person name="Westerberg I."/>
            <person name="Brannstrom I.O."/>
            <person name="Guillou S."/>
            <person name="Cros-Aarteil S."/>
            <person name="Calhoun S."/>
            <person name="Haridas S."/>
            <person name="Kuo A."/>
            <person name="Mondo S."/>
            <person name="Pangilinan J."/>
            <person name="Riley R."/>
            <person name="LaButti K."/>
            <person name="Andreopoulos B."/>
            <person name="Lipzen A."/>
            <person name="Chen C."/>
            <person name="Yan M."/>
            <person name="Daum C."/>
            <person name="Ng V."/>
            <person name="Clum A."/>
            <person name="Steindorff A."/>
            <person name="Ohm R.A."/>
            <person name="Martin F."/>
            <person name="Silar P."/>
            <person name="Natvig D.O."/>
            <person name="Lalanne C."/>
            <person name="Gautier V."/>
            <person name="Ament-Velasquez S.L."/>
            <person name="Kruys A."/>
            <person name="Hutchinson M.I."/>
            <person name="Powell A.J."/>
            <person name="Barry K."/>
            <person name="Miller A.N."/>
            <person name="Grigoriev I.V."/>
            <person name="Debuchy R."/>
            <person name="Gladieux P."/>
            <person name="Hiltunen Thoren M."/>
            <person name="Johannesson H."/>
        </authorList>
    </citation>
    <scope>NUCLEOTIDE SEQUENCE</scope>
    <source>
        <strain evidence="1">PSN243</strain>
    </source>
</reference>
<protein>
    <submittedName>
        <fullName evidence="1">PLC-like phosphodiesterase</fullName>
    </submittedName>
</protein>
<dbReference type="PANTHER" id="PTHR13593">
    <property type="match status" value="1"/>
</dbReference>